<reference evidence="1 2" key="1">
    <citation type="submission" date="2021-12" db="EMBL/GenBank/DDBJ databases">
        <title>Genome seq of p7.</title>
        <authorList>
            <person name="Seo T."/>
        </authorList>
    </citation>
    <scope>NUCLEOTIDE SEQUENCE [LARGE SCALE GENOMIC DNA]</scope>
    <source>
        <strain evidence="1 2">P7</strain>
    </source>
</reference>
<sequence>MLDTTVQPKAFAHPTDSRLLNRTSEQLVAAAQKAGVALRQSYARVGKSS</sequence>
<name>A0ABS8XB91_9BURK</name>
<gene>
    <name evidence="1" type="ORF">LXT12_13255</name>
</gene>
<accession>A0ABS8XB91</accession>
<protein>
    <submittedName>
        <fullName evidence="1">Uncharacterized protein</fullName>
    </submittedName>
</protein>
<organism evidence="1 2">
    <name type="scientific">Pelomonas caseinilytica</name>
    <dbReference type="NCBI Taxonomy" id="2906763"/>
    <lineage>
        <taxon>Bacteria</taxon>
        <taxon>Pseudomonadati</taxon>
        <taxon>Pseudomonadota</taxon>
        <taxon>Betaproteobacteria</taxon>
        <taxon>Burkholderiales</taxon>
        <taxon>Sphaerotilaceae</taxon>
        <taxon>Roseateles</taxon>
    </lineage>
</organism>
<keyword evidence="2" id="KW-1185">Reference proteome</keyword>
<comment type="caution">
    <text evidence="1">The sequence shown here is derived from an EMBL/GenBank/DDBJ whole genome shotgun (WGS) entry which is preliminary data.</text>
</comment>
<evidence type="ECO:0000313" key="1">
    <source>
        <dbReference type="EMBL" id="MCE4538219.1"/>
    </source>
</evidence>
<dbReference type="PANTHER" id="PTHR33803">
    <property type="entry name" value="IS1478 TRANSPOSASE"/>
    <property type="match status" value="1"/>
</dbReference>
<dbReference type="RefSeq" id="WP_233392988.1">
    <property type="nucleotide sequence ID" value="NZ_JAJTWT010000005.1"/>
</dbReference>
<dbReference type="Proteomes" id="UP001201463">
    <property type="component" value="Unassembled WGS sequence"/>
</dbReference>
<proteinExistence type="predicted"/>
<evidence type="ECO:0000313" key="2">
    <source>
        <dbReference type="Proteomes" id="UP001201463"/>
    </source>
</evidence>
<dbReference type="EMBL" id="JAJTWT010000005">
    <property type="protein sequence ID" value="MCE4538219.1"/>
    <property type="molecule type" value="Genomic_DNA"/>
</dbReference>
<dbReference type="PANTHER" id="PTHR33803:SF3">
    <property type="entry name" value="BLL1974 PROTEIN"/>
    <property type="match status" value="1"/>
</dbReference>